<dbReference type="PANTHER" id="PTHR36855">
    <property type="entry name" value="CHROMOSOME 10, WHOLE GENOME SHOTGUN SEQUENCE"/>
    <property type="match status" value="1"/>
</dbReference>
<proteinExistence type="predicted"/>
<dbReference type="OrthoDB" id="9936937at2759"/>
<dbReference type="Proteomes" id="UP000310158">
    <property type="component" value="Unassembled WGS sequence"/>
</dbReference>
<feature type="compositionally biased region" description="Basic and acidic residues" evidence="1">
    <location>
        <begin position="243"/>
        <end position="262"/>
    </location>
</feature>
<feature type="compositionally biased region" description="Polar residues" evidence="1">
    <location>
        <begin position="282"/>
        <end position="291"/>
    </location>
</feature>
<dbReference type="AlphaFoldDB" id="A0A4S4LKM0"/>
<keyword evidence="4" id="KW-1185">Reference proteome</keyword>
<dbReference type="EMBL" id="SGPL01000435">
    <property type="protein sequence ID" value="THH12656.1"/>
    <property type="molecule type" value="Genomic_DNA"/>
</dbReference>
<gene>
    <name evidence="3" type="ORF">EW146_g7488</name>
</gene>
<accession>A0A4S4LKM0</accession>
<reference evidence="3 4" key="1">
    <citation type="submission" date="2019-02" db="EMBL/GenBank/DDBJ databases">
        <title>Genome sequencing of the rare red list fungi Bondarzewia mesenterica.</title>
        <authorList>
            <person name="Buettner E."/>
            <person name="Kellner H."/>
        </authorList>
    </citation>
    <scope>NUCLEOTIDE SEQUENCE [LARGE SCALE GENOMIC DNA]</scope>
    <source>
        <strain evidence="3 4">DSM 108281</strain>
    </source>
</reference>
<evidence type="ECO:0000256" key="1">
    <source>
        <dbReference type="SAM" id="MobiDB-lite"/>
    </source>
</evidence>
<dbReference type="InterPro" id="IPR040554">
    <property type="entry name" value="KPWE_PEX14_dom"/>
</dbReference>
<feature type="domain" description="Peroxisomal membrane protein PEX14-like KPWE" evidence="2">
    <location>
        <begin position="231"/>
        <end position="279"/>
    </location>
</feature>
<comment type="caution">
    <text evidence="3">The sequence shown here is derived from an EMBL/GenBank/DDBJ whole genome shotgun (WGS) entry which is preliminary data.</text>
</comment>
<feature type="compositionally biased region" description="Low complexity" evidence="1">
    <location>
        <begin position="209"/>
        <end position="221"/>
    </location>
</feature>
<feature type="region of interest" description="Disordered" evidence="1">
    <location>
        <begin position="243"/>
        <end position="291"/>
    </location>
</feature>
<dbReference type="Pfam" id="PF17733">
    <property type="entry name" value="KPWE_dom"/>
    <property type="match status" value="1"/>
</dbReference>
<protein>
    <recommendedName>
        <fullName evidence="2">Peroxisomal membrane protein PEX14-like KPWE domain-containing protein</fullName>
    </recommendedName>
</protein>
<sequence>MPFVVTARWSNQRLDDDFADGEAATCHCQYALLRQHCSPFPGFVTNSSTAFPFRSAAILFMPDMALEEGGSPDGESLRDARYEMRKSVVALVLQQLDTLPLFIFSYNKTWPRSQLMTFAGSLQHTLMTPMKYTRYIACANGEKDARSELELFCKQGLESIISTGVVNGASDEEKEMILRRTRIFYFQRQTKGITISEDDAKVAEELYSKSNSSGNAASTSSYQDASAVEEPRQLSFAELKELIEKGETDHIPNNKQIPDKLNDSAPSESIAPQKKKPWEMATASTGESVHV</sequence>
<feature type="region of interest" description="Disordered" evidence="1">
    <location>
        <begin position="209"/>
        <end position="229"/>
    </location>
</feature>
<name>A0A4S4LKM0_9AGAM</name>
<dbReference type="PANTHER" id="PTHR36855:SF1">
    <property type="entry name" value="PEROXISOME MEMBRANE ANCHOR PROTEIN PEX14P N-TERMINAL DOMAIN-CONTAINING PROTEIN"/>
    <property type="match status" value="1"/>
</dbReference>
<organism evidence="3 4">
    <name type="scientific">Bondarzewia mesenterica</name>
    <dbReference type="NCBI Taxonomy" id="1095465"/>
    <lineage>
        <taxon>Eukaryota</taxon>
        <taxon>Fungi</taxon>
        <taxon>Dikarya</taxon>
        <taxon>Basidiomycota</taxon>
        <taxon>Agaricomycotina</taxon>
        <taxon>Agaricomycetes</taxon>
        <taxon>Russulales</taxon>
        <taxon>Bondarzewiaceae</taxon>
        <taxon>Bondarzewia</taxon>
    </lineage>
</organism>
<evidence type="ECO:0000313" key="4">
    <source>
        <dbReference type="Proteomes" id="UP000310158"/>
    </source>
</evidence>
<evidence type="ECO:0000259" key="2">
    <source>
        <dbReference type="Pfam" id="PF17733"/>
    </source>
</evidence>
<evidence type="ECO:0000313" key="3">
    <source>
        <dbReference type="EMBL" id="THH12656.1"/>
    </source>
</evidence>